<evidence type="ECO:0000313" key="5">
    <source>
        <dbReference type="EMBL" id="RPB03534.1"/>
    </source>
</evidence>
<keyword evidence="6" id="KW-1185">Reference proteome</keyword>
<evidence type="ECO:0000256" key="3">
    <source>
        <dbReference type="ARBA" id="ARBA00030602"/>
    </source>
</evidence>
<organism evidence="5 6">
    <name type="scientific">Choiromyces venosus 120613-1</name>
    <dbReference type="NCBI Taxonomy" id="1336337"/>
    <lineage>
        <taxon>Eukaryota</taxon>
        <taxon>Fungi</taxon>
        <taxon>Dikarya</taxon>
        <taxon>Ascomycota</taxon>
        <taxon>Pezizomycotina</taxon>
        <taxon>Pezizomycetes</taxon>
        <taxon>Pezizales</taxon>
        <taxon>Tuberaceae</taxon>
        <taxon>Choiromyces</taxon>
    </lineage>
</organism>
<dbReference type="InterPro" id="IPR013024">
    <property type="entry name" value="GGCT-like"/>
</dbReference>
<dbReference type="Gene3D" id="3.10.490.10">
    <property type="entry name" value="Gamma-glutamyl cyclotransferase-like"/>
    <property type="match status" value="1"/>
</dbReference>
<dbReference type="InterPro" id="IPR045038">
    <property type="entry name" value="AIG2-like"/>
</dbReference>
<dbReference type="GO" id="GO:0016740">
    <property type="term" value="F:transferase activity"/>
    <property type="evidence" value="ECO:0007669"/>
    <property type="project" value="UniProtKB-KW"/>
</dbReference>
<evidence type="ECO:0000313" key="6">
    <source>
        <dbReference type="Proteomes" id="UP000276215"/>
    </source>
</evidence>
<dbReference type="PANTHER" id="PTHR31544:SF2">
    <property type="entry name" value="AIG2-LIKE PROTEIN D"/>
    <property type="match status" value="1"/>
</dbReference>
<keyword evidence="2" id="KW-0808">Transferase</keyword>
<sequence length="169" mass="19415">MATPVLYRVIYGTSTPESWQNGSLRVRPALLPSYCRYHVKNVDYPGIVPEAGKSVRGTCVEGLTEMDIWRLDIFEGTEYTRKVVQIKILDKEGNETGEEKEATTYEWVAGEDELEDEEWDFQHFVKEKLSFWTSDVKEYEEIDRLGGRWWEDAHNDSAVSNNAPGNTTA</sequence>
<evidence type="ECO:0000259" key="4">
    <source>
        <dbReference type="Pfam" id="PF06094"/>
    </source>
</evidence>
<feature type="domain" description="Gamma-glutamylcyclotransferase AIG2-like" evidence="4">
    <location>
        <begin position="11"/>
        <end position="120"/>
    </location>
</feature>
<name>A0A3N4JYT4_9PEZI</name>
<dbReference type="AlphaFoldDB" id="A0A3N4JYT4"/>
<reference evidence="5 6" key="1">
    <citation type="journal article" date="2018" name="Nat. Ecol. Evol.">
        <title>Pezizomycetes genomes reveal the molecular basis of ectomycorrhizal truffle lifestyle.</title>
        <authorList>
            <person name="Murat C."/>
            <person name="Payen T."/>
            <person name="Noel B."/>
            <person name="Kuo A."/>
            <person name="Morin E."/>
            <person name="Chen J."/>
            <person name="Kohler A."/>
            <person name="Krizsan K."/>
            <person name="Balestrini R."/>
            <person name="Da Silva C."/>
            <person name="Montanini B."/>
            <person name="Hainaut M."/>
            <person name="Levati E."/>
            <person name="Barry K.W."/>
            <person name="Belfiori B."/>
            <person name="Cichocki N."/>
            <person name="Clum A."/>
            <person name="Dockter R.B."/>
            <person name="Fauchery L."/>
            <person name="Guy J."/>
            <person name="Iotti M."/>
            <person name="Le Tacon F."/>
            <person name="Lindquist E.A."/>
            <person name="Lipzen A."/>
            <person name="Malagnac F."/>
            <person name="Mello A."/>
            <person name="Molinier V."/>
            <person name="Miyauchi S."/>
            <person name="Poulain J."/>
            <person name="Riccioni C."/>
            <person name="Rubini A."/>
            <person name="Sitrit Y."/>
            <person name="Splivallo R."/>
            <person name="Traeger S."/>
            <person name="Wang M."/>
            <person name="Zifcakova L."/>
            <person name="Wipf D."/>
            <person name="Zambonelli A."/>
            <person name="Paolocci F."/>
            <person name="Nowrousian M."/>
            <person name="Ottonello S."/>
            <person name="Baldrian P."/>
            <person name="Spatafora J.W."/>
            <person name="Henrissat B."/>
            <person name="Nagy L.G."/>
            <person name="Aury J.M."/>
            <person name="Wincker P."/>
            <person name="Grigoriev I.V."/>
            <person name="Bonfante P."/>
            <person name="Martin F.M."/>
        </authorList>
    </citation>
    <scope>NUCLEOTIDE SEQUENCE [LARGE SCALE GENOMIC DNA]</scope>
    <source>
        <strain evidence="5 6">120613-1</strain>
    </source>
</reference>
<comment type="similarity">
    <text evidence="1">Belongs to the gamma-glutamylcyclotransferase family.</text>
</comment>
<dbReference type="InterPro" id="IPR009288">
    <property type="entry name" value="AIG2-like_dom"/>
</dbReference>
<accession>A0A3N4JYT4</accession>
<protein>
    <recommendedName>
        <fullName evidence="3">Putative gamma-glutamylcyclotransferase</fullName>
    </recommendedName>
</protein>
<dbReference type="SUPFAM" id="SSF110857">
    <property type="entry name" value="Gamma-glutamyl cyclotransferase-like"/>
    <property type="match status" value="1"/>
</dbReference>
<dbReference type="PANTHER" id="PTHR31544">
    <property type="entry name" value="AIG2-LIKE PROTEIN D"/>
    <property type="match status" value="1"/>
</dbReference>
<dbReference type="CDD" id="cd06661">
    <property type="entry name" value="GGCT_like"/>
    <property type="match status" value="1"/>
</dbReference>
<dbReference type="Pfam" id="PF06094">
    <property type="entry name" value="GGACT"/>
    <property type="match status" value="1"/>
</dbReference>
<dbReference type="OrthoDB" id="1044435at2759"/>
<dbReference type="EMBL" id="ML120362">
    <property type="protein sequence ID" value="RPB03534.1"/>
    <property type="molecule type" value="Genomic_DNA"/>
</dbReference>
<gene>
    <name evidence="5" type="ORF">L873DRAFT_1670109</name>
</gene>
<evidence type="ECO:0000256" key="1">
    <source>
        <dbReference type="ARBA" id="ARBA00008861"/>
    </source>
</evidence>
<dbReference type="InterPro" id="IPR036568">
    <property type="entry name" value="GGCT-like_sf"/>
</dbReference>
<dbReference type="Proteomes" id="UP000276215">
    <property type="component" value="Unassembled WGS sequence"/>
</dbReference>
<proteinExistence type="inferred from homology"/>
<evidence type="ECO:0000256" key="2">
    <source>
        <dbReference type="ARBA" id="ARBA00022679"/>
    </source>
</evidence>